<organism evidence="9 10">
    <name type="scientific">Candidatus Taylorbacteria bacterium RIFCSPHIGHO2_12_FULL_45_16</name>
    <dbReference type="NCBI Taxonomy" id="1802315"/>
    <lineage>
        <taxon>Bacteria</taxon>
        <taxon>Candidatus Tayloriibacteriota</taxon>
    </lineage>
</organism>
<evidence type="ECO:0000256" key="3">
    <source>
        <dbReference type="ARBA" id="ARBA00022884"/>
    </source>
</evidence>
<comment type="similarity">
    <text evidence="1 7">Belongs to the universal ribosomal protein uL3 family.</text>
</comment>
<dbReference type="GO" id="GO:1990904">
    <property type="term" value="C:ribonucleoprotein complex"/>
    <property type="evidence" value="ECO:0007669"/>
    <property type="project" value="UniProtKB-KW"/>
</dbReference>
<evidence type="ECO:0000256" key="7">
    <source>
        <dbReference type="HAMAP-Rule" id="MF_01325"/>
    </source>
</evidence>
<dbReference type="InterPro" id="IPR009000">
    <property type="entry name" value="Transl_B-barrel_sf"/>
</dbReference>
<comment type="caution">
    <text evidence="9">The sequence shown here is derived from an EMBL/GenBank/DDBJ whole genome shotgun (WGS) entry which is preliminary data.</text>
</comment>
<dbReference type="InterPro" id="IPR000597">
    <property type="entry name" value="Ribosomal_uL3"/>
</dbReference>
<dbReference type="InterPro" id="IPR019927">
    <property type="entry name" value="Ribosomal_uL3_bac/org-type"/>
</dbReference>
<dbReference type="Gene3D" id="2.40.30.10">
    <property type="entry name" value="Translation factors"/>
    <property type="match status" value="1"/>
</dbReference>
<keyword evidence="3 7" id="KW-0694">RNA-binding</keyword>
<feature type="region of interest" description="Disordered" evidence="8">
    <location>
        <begin position="148"/>
        <end position="175"/>
    </location>
</feature>
<dbReference type="EMBL" id="MHRT01000005">
    <property type="protein sequence ID" value="OHA29099.1"/>
    <property type="molecule type" value="Genomic_DNA"/>
</dbReference>
<comment type="function">
    <text evidence="7">One of the primary rRNA binding proteins, it binds directly near the 3'-end of the 23S rRNA, where it nucleates assembly of the 50S subunit.</text>
</comment>
<dbReference type="HAMAP" id="MF_01325_B">
    <property type="entry name" value="Ribosomal_uL3_B"/>
    <property type="match status" value="1"/>
</dbReference>
<keyword evidence="4 7" id="KW-0689">Ribosomal protein</keyword>
<dbReference type="Proteomes" id="UP000178089">
    <property type="component" value="Unassembled WGS sequence"/>
</dbReference>
<dbReference type="Pfam" id="PF00297">
    <property type="entry name" value="Ribosomal_L3"/>
    <property type="match status" value="1"/>
</dbReference>
<dbReference type="SUPFAM" id="SSF50447">
    <property type="entry name" value="Translation proteins"/>
    <property type="match status" value="1"/>
</dbReference>
<evidence type="ECO:0000256" key="4">
    <source>
        <dbReference type="ARBA" id="ARBA00022980"/>
    </source>
</evidence>
<evidence type="ECO:0000256" key="5">
    <source>
        <dbReference type="ARBA" id="ARBA00023274"/>
    </source>
</evidence>
<gene>
    <name evidence="7" type="primary">rplC</name>
    <name evidence="9" type="ORF">A3F51_00550</name>
</gene>
<comment type="subunit">
    <text evidence="7">Part of the 50S ribosomal subunit. Forms a cluster with proteins L14 and L19.</text>
</comment>
<evidence type="ECO:0000313" key="9">
    <source>
        <dbReference type="EMBL" id="OHA29099.1"/>
    </source>
</evidence>
<evidence type="ECO:0000313" key="10">
    <source>
        <dbReference type="Proteomes" id="UP000178089"/>
    </source>
</evidence>
<dbReference type="FunFam" id="2.40.30.10:FF:000004">
    <property type="entry name" value="50S ribosomal protein L3"/>
    <property type="match status" value="1"/>
</dbReference>
<dbReference type="Gene3D" id="3.30.160.810">
    <property type="match status" value="1"/>
</dbReference>
<dbReference type="GO" id="GO:0003735">
    <property type="term" value="F:structural constituent of ribosome"/>
    <property type="evidence" value="ECO:0007669"/>
    <property type="project" value="InterPro"/>
</dbReference>
<dbReference type="AlphaFoldDB" id="A0A1G2N114"/>
<dbReference type="GO" id="GO:0019843">
    <property type="term" value="F:rRNA binding"/>
    <property type="evidence" value="ECO:0007669"/>
    <property type="project" value="UniProtKB-UniRule"/>
</dbReference>
<protein>
    <recommendedName>
        <fullName evidence="6 7">Large ribosomal subunit protein uL3</fullName>
    </recommendedName>
</protein>
<dbReference type="STRING" id="1802315.A3F51_00550"/>
<keyword evidence="5 7" id="KW-0687">Ribonucleoprotein</keyword>
<evidence type="ECO:0000256" key="1">
    <source>
        <dbReference type="ARBA" id="ARBA00006540"/>
    </source>
</evidence>
<accession>A0A1G2N114</accession>
<proteinExistence type="inferred from homology"/>
<keyword evidence="2 7" id="KW-0699">rRNA-binding</keyword>
<reference evidence="9 10" key="1">
    <citation type="journal article" date="2016" name="Nat. Commun.">
        <title>Thousands of microbial genomes shed light on interconnected biogeochemical processes in an aquifer system.</title>
        <authorList>
            <person name="Anantharaman K."/>
            <person name="Brown C.T."/>
            <person name="Hug L.A."/>
            <person name="Sharon I."/>
            <person name="Castelle C.J."/>
            <person name="Probst A.J."/>
            <person name="Thomas B.C."/>
            <person name="Singh A."/>
            <person name="Wilkins M.J."/>
            <person name="Karaoz U."/>
            <person name="Brodie E.L."/>
            <person name="Williams K.H."/>
            <person name="Hubbard S.S."/>
            <person name="Banfield J.F."/>
        </authorList>
    </citation>
    <scope>NUCLEOTIDE SEQUENCE [LARGE SCALE GENOMIC DNA]</scope>
</reference>
<name>A0A1G2N114_9BACT</name>
<dbReference type="PANTHER" id="PTHR11229:SF16">
    <property type="entry name" value="LARGE RIBOSOMAL SUBUNIT PROTEIN UL3C"/>
    <property type="match status" value="1"/>
</dbReference>
<dbReference type="GO" id="GO:0005840">
    <property type="term" value="C:ribosome"/>
    <property type="evidence" value="ECO:0007669"/>
    <property type="project" value="UniProtKB-KW"/>
</dbReference>
<evidence type="ECO:0000256" key="2">
    <source>
        <dbReference type="ARBA" id="ARBA00022730"/>
    </source>
</evidence>
<sequence length="227" mass="24051">MKFILGRKLNMTQIFDASGAALPVTAVSVRSNVVTQVRTKDTDGYEALQVGEGSRNPNRIAKPQKGHFKELGSFASVREFRLPAVALPRSSEAFREGEAKAGDFTPGAGTPTPKVGDKVELSQFAAGDVVTVSAISKGKGFQGVVKRHGFGGGPRSHGQKHSEREPGSIGGGLRTRVPVGMRMAGRMGSDRITVKNLKIVHIDAEESVMYVSGAIPGRRGTLVEIVA</sequence>
<evidence type="ECO:0000256" key="8">
    <source>
        <dbReference type="SAM" id="MobiDB-lite"/>
    </source>
</evidence>
<dbReference type="PANTHER" id="PTHR11229">
    <property type="entry name" value="50S RIBOSOMAL PROTEIN L3"/>
    <property type="match status" value="1"/>
</dbReference>
<evidence type="ECO:0000256" key="6">
    <source>
        <dbReference type="ARBA" id="ARBA00035243"/>
    </source>
</evidence>
<dbReference type="GO" id="GO:0006412">
    <property type="term" value="P:translation"/>
    <property type="evidence" value="ECO:0007669"/>
    <property type="project" value="UniProtKB-UniRule"/>
</dbReference>